<sequence length="199" mass="21744">MRLSAAGRGLCPVLLFSRLLPTLWPHGPFAERGDALLPCCFVEHFQPHPLGTRASSSPSVQLEQTCKKEFSIVDQSVTPEYRPYRKEHRSTESHGNPQSRVFARVGLSPECPLRAEKHSPAGEGPEDSPWERSQAVPTRGLGDAGANLSCQQPRVLDEESLQHGGPWAVTAVTAAGAPGDWCSKLKGRQRPYGLRDVSK</sequence>
<gene>
    <name evidence="4" type="primary">LOC112404619</name>
</gene>
<protein>
    <submittedName>
        <fullName evidence="4">Uncharacterized protein LOC112404619 isoform X2</fullName>
    </submittedName>
</protein>
<evidence type="ECO:0000313" key="4">
    <source>
        <dbReference type="RefSeq" id="XP_024608433.1"/>
    </source>
</evidence>
<feature type="region of interest" description="Disordered" evidence="1">
    <location>
        <begin position="81"/>
        <end position="100"/>
    </location>
</feature>
<feature type="region of interest" description="Disordered" evidence="1">
    <location>
        <begin position="112"/>
        <end position="147"/>
    </location>
</feature>
<evidence type="ECO:0000256" key="1">
    <source>
        <dbReference type="SAM" id="MobiDB-lite"/>
    </source>
</evidence>
<keyword evidence="2" id="KW-0732">Signal</keyword>
<keyword evidence="3" id="KW-1185">Reference proteome</keyword>
<evidence type="ECO:0000313" key="3">
    <source>
        <dbReference type="Proteomes" id="UP000252040"/>
    </source>
</evidence>
<dbReference type="RefSeq" id="XP_024608433.1">
    <property type="nucleotide sequence ID" value="XM_024752665.1"/>
</dbReference>
<feature type="signal peptide" evidence="2">
    <location>
        <begin position="1"/>
        <end position="25"/>
    </location>
</feature>
<feature type="chain" id="PRO_5016331908" evidence="2">
    <location>
        <begin position="26"/>
        <end position="199"/>
    </location>
</feature>
<accession>A0A341C265</accession>
<evidence type="ECO:0000256" key="2">
    <source>
        <dbReference type="SAM" id="SignalP"/>
    </source>
</evidence>
<dbReference type="AlphaFoldDB" id="A0A341C265"/>
<proteinExistence type="predicted"/>
<reference evidence="4" key="1">
    <citation type="submission" date="2025-08" db="UniProtKB">
        <authorList>
            <consortium name="RefSeq"/>
        </authorList>
    </citation>
    <scope>IDENTIFICATION</scope>
    <source>
        <tissue evidence="4">Meat</tissue>
    </source>
</reference>
<dbReference type="Proteomes" id="UP000252040">
    <property type="component" value="Unplaced"/>
</dbReference>
<organism evidence="3 4">
    <name type="scientific">Neophocaena asiaeorientalis asiaeorientalis</name>
    <name type="common">Yangtze finless porpoise</name>
    <name type="synonym">Neophocaena phocaenoides subsp. asiaeorientalis</name>
    <dbReference type="NCBI Taxonomy" id="1706337"/>
    <lineage>
        <taxon>Eukaryota</taxon>
        <taxon>Metazoa</taxon>
        <taxon>Chordata</taxon>
        <taxon>Craniata</taxon>
        <taxon>Vertebrata</taxon>
        <taxon>Euteleostomi</taxon>
        <taxon>Mammalia</taxon>
        <taxon>Eutheria</taxon>
        <taxon>Laurasiatheria</taxon>
        <taxon>Artiodactyla</taxon>
        <taxon>Whippomorpha</taxon>
        <taxon>Cetacea</taxon>
        <taxon>Odontoceti</taxon>
        <taxon>Phocoenidae</taxon>
        <taxon>Neophocaena</taxon>
    </lineage>
</organism>
<dbReference type="GeneID" id="112404619"/>
<name>A0A341C265_NEOAA</name>